<accession>V9TR52</accession>
<dbReference type="Gene3D" id="2.30.30.30">
    <property type="match status" value="1"/>
</dbReference>
<dbReference type="InterPro" id="IPR005824">
    <property type="entry name" value="KOW"/>
</dbReference>
<dbReference type="InterPro" id="IPR005825">
    <property type="entry name" value="Ribosomal_uL24_CS"/>
</dbReference>
<protein>
    <recommendedName>
        <fullName evidence="6 8">Large ribosomal subunit protein uL24</fullName>
    </recommendedName>
</protein>
<evidence type="ECO:0000256" key="5">
    <source>
        <dbReference type="ARBA" id="ARBA00023274"/>
    </source>
</evidence>
<keyword evidence="12" id="KW-1185">Reference proteome</keyword>
<evidence type="ECO:0000259" key="10">
    <source>
        <dbReference type="SMART" id="SM00739"/>
    </source>
</evidence>
<evidence type="ECO:0000256" key="4">
    <source>
        <dbReference type="ARBA" id="ARBA00022980"/>
    </source>
</evidence>
<evidence type="ECO:0000256" key="9">
    <source>
        <dbReference type="RuleBase" id="RU003477"/>
    </source>
</evidence>
<comment type="subunit">
    <text evidence="8">Part of the 50S ribosomal subunit.</text>
</comment>
<dbReference type="SMART" id="SM00739">
    <property type="entry name" value="KOW"/>
    <property type="match status" value="1"/>
</dbReference>
<evidence type="ECO:0000256" key="2">
    <source>
        <dbReference type="ARBA" id="ARBA00022730"/>
    </source>
</evidence>
<dbReference type="InterPro" id="IPR003256">
    <property type="entry name" value="Ribosomal_uL24"/>
</dbReference>
<dbReference type="EMBL" id="CP006745">
    <property type="protein sequence ID" value="AHC73374.1"/>
    <property type="molecule type" value="Genomic_DNA"/>
</dbReference>
<keyword evidence="3 8" id="KW-0694">RNA-binding</keyword>
<dbReference type="GO" id="GO:0019843">
    <property type="term" value="F:rRNA binding"/>
    <property type="evidence" value="ECO:0007669"/>
    <property type="project" value="UniProtKB-UniRule"/>
</dbReference>
<evidence type="ECO:0000256" key="1">
    <source>
        <dbReference type="ARBA" id="ARBA00010618"/>
    </source>
</evidence>
<organism evidence="11 12">
    <name type="scientific">Candidatus Endolissoclinum faulkneri L5</name>
    <dbReference type="NCBI Taxonomy" id="1401328"/>
    <lineage>
        <taxon>Bacteria</taxon>
        <taxon>Pseudomonadati</taxon>
        <taxon>Pseudomonadota</taxon>
        <taxon>Alphaproteobacteria</taxon>
        <taxon>Rhodospirillales</taxon>
        <taxon>Rhodospirillaceae</taxon>
        <taxon>Candidatus Endolissoclinum</taxon>
    </lineage>
</organism>
<evidence type="ECO:0000256" key="6">
    <source>
        <dbReference type="ARBA" id="ARBA00035206"/>
    </source>
</evidence>
<evidence type="ECO:0000256" key="7">
    <source>
        <dbReference type="ARBA" id="ARBA00058688"/>
    </source>
</evidence>
<keyword evidence="2 8" id="KW-0699">rRNA-binding</keyword>
<feature type="domain" description="KOW" evidence="10">
    <location>
        <begin position="4"/>
        <end position="31"/>
    </location>
</feature>
<dbReference type="InterPro" id="IPR008991">
    <property type="entry name" value="Translation_prot_SH3-like_sf"/>
</dbReference>
<dbReference type="HAMAP" id="MF_01326_B">
    <property type="entry name" value="Ribosomal_uL24_B"/>
    <property type="match status" value="1"/>
</dbReference>
<dbReference type="Pfam" id="PF17136">
    <property type="entry name" value="ribosomal_L24"/>
    <property type="match status" value="1"/>
</dbReference>
<dbReference type="STRING" id="1401328.P856_136"/>
<comment type="similarity">
    <text evidence="1 8 9">Belongs to the universal ribosomal protein uL24 family.</text>
</comment>
<name>V9TR52_9PROT</name>
<dbReference type="GO" id="GO:0003735">
    <property type="term" value="F:structural constituent of ribosome"/>
    <property type="evidence" value="ECO:0007669"/>
    <property type="project" value="InterPro"/>
</dbReference>
<dbReference type="Pfam" id="PF00467">
    <property type="entry name" value="KOW"/>
    <property type="match status" value="1"/>
</dbReference>
<dbReference type="GO" id="GO:1990904">
    <property type="term" value="C:ribonucleoprotein complex"/>
    <property type="evidence" value="ECO:0007669"/>
    <property type="project" value="UniProtKB-KW"/>
</dbReference>
<keyword evidence="4 8" id="KW-0689">Ribosomal protein</keyword>
<dbReference type="AlphaFoldDB" id="V9TR52"/>
<gene>
    <name evidence="8 11" type="primary">rplX</name>
    <name evidence="11" type="ORF">P856_136</name>
</gene>
<dbReference type="GO" id="GO:0006412">
    <property type="term" value="P:translation"/>
    <property type="evidence" value="ECO:0007669"/>
    <property type="project" value="UniProtKB-UniRule"/>
</dbReference>
<evidence type="ECO:0000256" key="8">
    <source>
        <dbReference type="HAMAP-Rule" id="MF_01326"/>
    </source>
</evidence>
<dbReference type="HOGENOM" id="CLU_093315_2_0_5"/>
<dbReference type="InterPro" id="IPR041988">
    <property type="entry name" value="Ribosomal_uL24_KOW"/>
</dbReference>
<dbReference type="SUPFAM" id="SSF50104">
    <property type="entry name" value="Translation proteins SH3-like domain"/>
    <property type="match status" value="1"/>
</dbReference>
<dbReference type="CDD" id="cd06089">
    <property type="entry name" value="KOW_RPL26"/>
    <property type="match status" value="1"/>
</dbReference>
<dbReference type="OrthoDB" id="9807419at2"/>
<dbReference type="PROSITE" id="PS01108">
    <property type="entry name" value="RIBOSOMAL_L24"/>
    <property type="match status" value="1"/>
</dbReference>
<dbReference type="GO" id="GO:0005840">
    <property type="term" value="C:ribosome"/>
    <property type="evidence" value="ECO:0007669"/>
    <property type="project" value="UniProtKB-KW"/>
</dbReference>
<dbReference type="InterPro" id="IPR014722">
    <property type="entry name" value="Rib_uL2_dom2"/>
</dbReference>
<comment type="function">
    <text evidence="8">One of two assembly initiator proteins, it binds directly to the 5'-end of the 23S rRNA, where it nucleates assembly of the 50S subunit.</text>
</comment>
<keyword evidence="5 8" id="KW-0687">Ribonucleoprotein</keyword>
<dbReference type="KEGG" id="efk:P856_136"/>
<evidence type="ECO:0000313" key="12">
    <source>
        <dbReference type="Proteomes" id="UP000018700"/>
    </source>
</evidence>
<dbReference type="InterPro" id="IPR057264">
    <property type="entry name" value="Ribosomal_uL24_C"/>
</dbReference>
<evidence type="ECO:0000256" key="3">
    <source>
        <dbReference type="ARBA" id="ARBA00022884"/>
    </source>
</evidence>
<proteinExistence type="inferred from homology"/>
<dbReference type="eggNOG" id="COG0198">
    <property type="taxonomic scope" value="Bacteria"/>
</dbReference>
<comment type="function">
    <text evidence="7 8">One of the proteins that surrounds the polypeptide exit tunnel on the outside of the subunit.</text>
</comment>
<dbReference type="PANTHER" id="PTHR12903">
    <property type="entry name" value="MITOCHONDRIAL RIBOSOMAL PROTEIN L24"/>
    <property type="match status" value="1"/>
</dbReference>
<sequence length="109" mass="12253">MSARIRKGDWVVVITGRDKGKAGKVLRVIPSDNRLVVEGINIIKRHKRPSQNSPGGIIKREATLDISNVMHVDPQSGKSTRIRFEERDGKKVRLAKRSGQLINTYLLAR</sequence>
<dbReference type="FunFam" id="2.30.30.30:FF:000004">
    <property type="entry name" value="50S ribosomal protein L24"/>
    <property type="match status" value="1"/>
</dbReference>
<dbReference type="Proteomes" id="UP000018700">
    <property type="component" value="Chromosome"/>
</dbReference>
<evidence type="ECO:0000313" key="11">
    <source>
        <dbReference type="EMBL" id="AHC73374.1"/>
    </source>
</evidence>
<reference evidence="11 12" key="1">
    <citation type="journal article" date="2013" name="PLoS ONE">
        <title>Bacterial endosymbiosis in a chordate host: long-term co-evolution and conservation of secondary metabolism.</title>
        <authorList>
            <person name="Kwan J.C."/>
            <person name="Schmidt E.W."/>
        </authorList>
    </citation>
    <scope>NUCLEOTIDE SEQUENCE [LARGE SCALE GENOMIC DNA]</scope>
    <source>
        <strain evidence="12">faulkneri L5</strain>
    </source>
</reference>
<dbReference type="NCBIfam" id="TIGR01079">
    <property type="entry name" value="rplX_bact"/>
    <property type="match status" value="1"/>
</dbReference>